<sequence length="369" mass="43360">MMSNLQTLMLENLGSDTNQKTWTEDGLFNHCYNVVFRAGYLALYGNTTSKTEGDEEKAKAKDRAESEKLFNEFRKYDQLFPNLVYGVLPPSGRREALRLMRFFWDFLSMKNTEIKDNISGWIWDMQNMRKEEGMSDSMIDRYMFVLLWAAQGNTGPSSFWLLLYLMKHPDAMEALRKEVDTVLKESGQEVRPNGPPVNLTHEMLMKTPVFDSAVEEVLRLVAAPMLTRSVVQEMTLKMADRREFLLRQGDRLAVFPYIAVHIDPEIHPDPLTFKYDRFLTPEGTRKTDFYKGGKRVKYYSMPWGSGVSMCPGRFFAINELKQFVFLMLVYFDFELINPEEETPQIDRRRWGFGTMQPDREVKFRYRLRY</sequence>
<gene>
    <name evidence="7" type="ORF">KC01_LOCUS10503</name>
</gene>
<dbReference type="Pfam" id="PF00067">
    <property type="entry name" value="p450"/>
    <property type="match status" value="1"/>
</dbReference>
<dbReference type="AlphaFoldDB" id="A0AAV2JP08"/>
<dbReference type="EMBL" id="OZ035836">
    <property type="protein sequence ID" value="CAL1579448.1"/>
    <property type="molecule type" value="Genomic_DNA"/>
</dbReference>
<comment type="similarity">
    <text evidence="2">Belongs to the cytochrome P450 family.</text>
</comment>
<dbReference type="PANTHER" id="PTHR24306">
    <property type="match status" value="1"/>
</dbReference>
<comment type="subcellular location">
    <subcellularLocation>
        <location evidence="1">Endoplasmic reticulum membrane</location>
        <topology evidence="1">Single-pass membrane protein</topology>
    </subcellularLocation>
</comment>
<evidence type="ECO:0000256" key="5">
    <source>
        <dbReference type="ARBA" id="ARBA00023004"/>
    </source>
</evidence>
<feature type="binding site" description="axial binding residue" evidence="6">
    <location>
        <position position="310"/>
    </location>
    <ligand>
        <name>heme</name>
        <dbReference type="ChEBI" id="CHEBI:30413"/>
    </ligand>
    <ligandPart>
        <name>Fe</name>
        <dbReference type="ChEBI" id="CHEBI:18248"/>
    </ligandPart>
</feature>
<keyword evidence="4 6" id="KW-0479">Metal-binding</keyword>
<proteinExistence type="inferred from homology"/>
<evidence type="ECO:0000313" key="7">
    <source>
        <dbReference type="EMBL" id="CAL1579448.1"/>
    </source>
</evidence>
<protein>
    <recommendedName>
        <fullName evidence="9">Cytochrome P450 family 8 subfamily B member 1</fullName>
    </recommendedName>
</protein>
<evidence type="ECO:0000256" key="2">
    <source>
        <dbReference type="ARBA" id="ARBA00010617"/>
    </source>
</evidence>
<evidence type="ECO:0008006" key="9">
    <source>
        <dbReference type="Google" id="ProtNLM"/>
    </source>
</evidence>
<keyword evidence="3" id="KW-0443">Lipid metabolism</keyword>
<dbReference type="SUPFAM" id="SSF48264">
    <property type="entry name" value="Cytochrome P450"/>
    <property type="match status" value="1"/>
</dbReference>
<evidence type="ECO:0000313" key="8">
    <source>
        <dbReference type="Proteomes" id="UP001497482"/>
    </source>
</evidence>
<dbReference type="InterPro" id="IPR002403">
    <property type="entry name" value="Cyt_P450_E_grp-IV"/>
</dbReference>
<dbReference type="PRINTS" id="PR00465">
    <property type="entry name" value="EP450IV"/>
</dbReference>
<evidence type="ECO:0000256" key="6">
    <source>
        <dbReference type="PIRSR" id="PIRSR602403-1"/>
    </source>
</evidence>
<comment type="cofactor">
    <cofactor evidence="6">
        <name>heme</name>
        <dbReference type="ChEBI" id="CHEBI:30413"/>
    </cofactor>
</comment>
<organism evidence="7 8">
    <name type="scientific">Knipowitschia caucasica</name>
    <name type="common">Caucasian dwarf goby</name>
    <name type="synonym">Pomatoschistus caucasicus</name>
    <dbReference type="NCBI Taxonomy" id="637954"/>
    <lineage>
        <taxon>Eukaryota</taxon>
        <taxon>Metazoa</taxon>
        <taxon>Chordata</taxon>
        <taxon>Craniata</taxon>
        <taxon>Vertebrata</taxon>
        <taxon>Euteleostomi</taxon>
        <taxon>Actinopterygii</taxon>
        <taxon>Neopterygii</taxon>
        <taxon>Teleostei</taxon>
        <taxon>Neoteleostei</taxon>
        <taxon>Acanthomorphata</taxon>
        <taxon>Gobiaria</taxon>
        <taxon>Gobiiformes</taxon>
        <taxon>Gobioidei</taxon>
        <taxon>Gobiidae</taxon>
        <taxon>Gobiinae</taxon>
        <taxon>Knipowitschia</taxon>
    </lineage>
</organism>
<keyword evidence="5 6" id="KW-0408">Iron</keyword>
<dbReference type="GO" id="GO:0005506">
    <property type="term" value="F:iron ion binding"/>
    <property type="evidence" value="ECO:0007669"/>
    <property type="project" value="InterPro"/>
</dbReference>
<accession>A0AAV2JP08</accession>
<dbReference type="Gene3D" id="1.10.630.10">
    <property type="entry name" value="Cytochrome P450"/>
    <property type="match status" value="1"/>
</dbReference>
<dbReference type="GO" id="GO:0020037">
    <property type="term" value="F:heme binding"/>
    <property type="evidence" value="ECO:0007669"/>
    <property type="project" value="InterPro"/>
</dbReference>
<keyword evidence="6" id="KW-0349">Heme</keyword>
<dbReference type="PANTHER" id="PTHR24306:SF0">
    <property type="entry name" value="7-ALPHA-HYDROXYCHOLEST-4-EN-3-ONE 12-ALPHA-HYDROXYLASE"/>
    <property type="match status" value="1"/>
</dbReference>
<dbReference type="InterPro" id="IPR036396">
    <property type="entry name" value="Cyt_P450_sf"/>
</dbReference>
<dbReference type="GO" id="GO:0008397">
    <property type="term" value="F:sterol 12-alpha-hydroxylase activity"/>
    <property type="evidence" value="ECO:0007669"/>
    <property type="project" value="TreeGrafter"/>
</dbReference>
<keyword evidence="8" id="KW-1185">Reference proteome</keyword>
<reference evidence="7 8" key="1">
    <citation type="submission" date="2024-04" db="EMBL/GenBank/DDBJ databases">
        <authorList>
            <person name="Waldvogel A.-M."/>
            <person name="Schoenle A."/>
        </authorList>
    </citation>
    <scope>NUCLEOTIDE SEQUENCE [LARGE SCALE GENOMIC DNA]</scope>
</reference>
<evidence type="ECO:0000256" key="1">
    <source>
        <dbReference type="ARBA" id="ARBA00004389"/>
    </source>
</evidence>
<keyword evidence="3" id="KW-0444">Lipid biosynthesis</keyword>
<name>A0AAV2JP08_KNICA</name>
<dbReference type="GO" id="GO:0005789">
    <property type="term" value="C:endoplasmic reticulum membrane"/>
    <property type="evidence" value="ECO:0007669"/>
    <property type="project" value="UniProtKB-SubCell"/>
</dbReference>
<evidence type="ECO:0000256" key="4">
    <source>
        <dbReference type="ARBA" id="ARBA00022723"/>
    </source>
</evidence>
<dbReference type="InterPro" id="IPR001128">
    <property type="entry name" value="Cyt_P450"/>
</dbReference>
<dbReference type="Proteomes" id="UP001497482">
    <property type="component" value="Chromosome 14"/>
</dbReference>
<evidence type="ECO:0000256" key="3">
    <source>
        <dbReference type="ARBA" id="ARBA00022516"/>
    </source>
</evidence>